<gene>
    <name evidence="2" type="ORF">GGQ68_000034</name>
</gene>
<protein>
    <submittedName>
        <fullName evidence="2">Uncharacterized protein</fullName>
    </submittedName>
</protein>
<organism evidence="2 3">
    <name type="scientific">Sagittula marina</name>
    <dbReference type="NCBI Taxonomy" id="943940"/>
    <lineage>
        <taxon>Bacteria</taxon>
        <taxon>Pseudomonadati</taxon>
        <taxon>Pseudomonadota</taxon>
        <taxon>Alphaproteobacteria</taxon>
        <taxon>Rhodobacterales</taxon>
        <taxon>Roseobacteraceae</taxon>
        <taxon>Sagittula</taxon>
    </lineage>
</organism>
<dbReference type="AlphaFoldDB" id="A0A7W6DIL5"/>
<dbReference type="Proteomes" id="UP000541426">
    <property type="component" value="Unassembled WGS sequence"/>
</dbReference>
<feature type="signal peptide" evidence="1">
    <location>
        <begin position="1"/>
        <end position="19"/>
    </location>
</feature>
<accession>A0A7W6DIL5</accession>
<reference evidence="2 3" key="1">
    <citation type="submission" date="2020-08" db="EMBL/GenBank/DDBJ databases">
        <title>Genomic Encyclopedia of Type Strains, Phase IV (KMG-IV): sequencing the most valuable type-strain genomes for metagenomic binning, comparative biology and taxonomic classification.</title>
        <authorList>
            <person name="Goeker M."/>
        </authorList>
    </citation>
    <scope>NUCLEOTIDE SEQUENCE [LARGE SCALE GENOMIC DNA]</scope>
    <source>
        <strain evidence="2 3">DSM 102235</strain>
    </source>
</reference>
<sequence>MRRLIIALLVSFIPSSILAQEVIVRTGEHGDFTRLVMRIPAGANWSIKADPAKDKMIVELRGQDAEFDLSAAFQRIDRSRISELTRTASGGLEIELGCDCGAETFVADGNLLVIDVRPGISMPENSGSIVATNEPNLPAPSAPQVMNREDAPLLSDLGRVRVGASPGVGPLKQPDPLLPRLPTRMSFDAEMKENKPELPISTSSRVGGQIAEDLAAAATAGLLTPAVRTVPGPLGSTSSEQVDRSIAAESASTADLAIQIVEGFTGADRSGLSSSRVSLGGENCIADGKLELANWVDPDTDAATAFAEWRSDLFGEFDKINPKKINGYARALIHFGFGAEARQVLDMDPDVADQTLVSLSFLVDGENDPTGIFSGQMECLGAASLWSVLADERLGAEDTFDQKAVLRAFENLPSHLKRHLGPILAQKFEAASYSDSAKEVYRRLERSLGEETPSISLGRAQIDLAAGKLNAAEQRLKPLSEQGSPETPEAIVARVRIAEAKEEKLPERILDLAEAYSNELRDSAEGVDLWQAHLRGLLLNGAFEQAFGVLQQGKSIPQDVMTDMNEVAVGYLVEKAEDITFLKLVVPMQAVANAAPLRDRTLLDIADRLVKIGMPEPAFSYLDQITNPESDRAVRLIRAAALLDTDQPAEAEIHLVGLKGEDVSKLRAEARRKMGDHTFAGEIYEQLGEEADATTQAWLSGDWEQVADDSNSAFSESARLLQTAQPALDSAIPTLAEVETLTDQSSSSLNTLRTLLDATRIEPGN</sequence>
<evidence type="ECO:0000313" key="2">
    <source>
        <dbReference type="EMBL" id="MBB3983723.1"/>
    </source>
</evidence>
<keyword evidence="3" id="KW-1185">Reference proteome</keyword>
<proteinExistence type="predicted"/>
<comment type="caution">
    <text evidence="2">The sequence shown here is derived from an EMBL/GenBank/DDBJ whole genome shotgun (WGS) entry which is preliminary data.</text>
</comment>
<name>A0A7W6DIL5_9RHOB</name>
<dbReference type="EMBL" id="JACIEJ010000001">
    <property type="protein sequence ID" value="MBB3983723.1"/>
    <property type="molecule type" value="Genomic_DNA"/>
</dbReference>
<evidence type="ECO:0000313" key="3">
    <source>
        <dbReference type="Proteomes" id="UP000541426"/>
    </source>
</evidence>
<keyword evidence="1" id="KW-0732">Signal</keyword>
<dbReference type="RefSeq" id="WP_183962270.1">
    <property type="nucleotide sequence ID" value="NZ_BAABBZ010000012.1"/>
</dbReference>
<evidence type="ECO:0000256" key="1">
    <source>
        <dbReference type="SAM" id="SignalP"/>
    </source>
</evidence>
<feature type="chain" id="PRO_5031322503" evidence="1">
    <location>
        <begin position="20"/>
        <end position="765"/>
    </location>
</feature>